<dbReference type="EMBL" id="VZQZ01000003">
    <property type="protein sequence ID" value="KAB0666202.1"/>
    <property type="molecule type" value="Genomic_DNA"/>
</dbReference>
<keyword evidence="2" id="KW-1185">Reference proteome</keyword>
<comment type="caution">
    <text evidence="1">The sequence shown here is derived from an EMBL/GenBank/DDBJ whole genome shotgun (WGS) entry which is preliminary data.</text>
</comment>
<sequence length="99" mass="11058">MKKFVLSLLICFAVMTGCSKPESEIYGTWKAEGFDFVAEFSNDHTGTSTSAMGKTSFTWMVQSDGRIKIIDPFKKDIFLKFRGDSLKIDGSSLTLTKIK</sequence>
<evidence type="ECO:0008006" key="3">
    <source>
        <dbReference type="Google" id="ProtNLM"/>
    </source>
</evidence>
<organism evidence="1 2">
    <name type="scientific">Oryzomonas japonica</name>
    <dbReference type="NCBI Taxonomy" id="2603858"/>
    <lineage>
        <taxon>Bacteria</taxon>
        <taxon>Pseudomonadati</taxon>
        <taxon>Thermodesulfobacteriota</taxon>
        <taxon>Desulfuromonadia</taxon>
        <taxon>Geobacterales</taxon>
        <taxon>Geobacteraceae</taxon>
        <taxon>Oryzomonas</taxon>
    </lineage>
</organism>
<evidence type="ECO:0000313" key="1">
    <source>
        <dbReference type="EMBL" id="KAB0666202.1"/>
    </source>
</evidence>
<dbReference type="Proteomes" id="UP000420562">
    <property type="component" value="Unassembled WGS sequence"/>
</dbReference>
<dbReference type="PROSITE" id="PS51257">
    <property type="entry name" value="PROKAR_LIPOPROTEIN"/>
    <property type="match status" value="1"/>
</dbReference>
<evidence type="ECO:0000313" key="2">
    <source>
        <dbReference type="Proteomes" id="UP000420562"/>
    </source>
</evidence>
<name>A0A7J4ZSK3_9BACT</name>
<protein>
    <recommendedName>
        <fullName evidence="3">Lipocalin-like domain-containing protein</fullName>
    </recommendedName>
</protein>
<dbReference type="RefSeq" id="WP_151127880.1">
    <property type="nucleotide sequence ID" value="NZ_VZQZ01000003.1"/>
</dbReference>
<dbReference type="AlphaFoldDB" id="A0A7J4ZSK3"/>
<reference evidence="1 2" key="1">
    <citation type="submission" date="2019-09" db="EMBL/GenBank/DDBJ databases">
        <title>Geobacter sp. Red96, a novel strain isolated from paddy soil.</title>
        <authorList>
            <person name="Xu Z."/>
            <person name="Masuda Y."/>
            <person name="Itoh H."/>
            <person name="Senoo K."/>
        </authorList>
    </citation>
    <scope>NUCLEOTIDE SEQUENCE [LARGE SCALE GENOMIC DNA]</scope>
    <source>
        <strain evidence="1 2">Red96</strain>
    </source>
</reference>
<accession>A0A7J4ZSK3</accession>
<gene>
    <name evidence="1" type="ORF">F6V25_06935</name>
</gene>
<proteinExistence type="predicted"/>